<proteinExistence type="predicted"/>
<accession>A0A919XVM9</accession>
<dbReference type="EMBL" id="BORR01000015">
    <property type="protein sequence ID" value="GIO38819.1"/>
    <property type="molecule type" value="Genomic_DNA"/>
</dbReference>
<organism evidence="1 2">
    <name type="scientific">Paenibacillus antibioticophila</name>
    <dbReference type="NCBI Taxonomy" id="1274374"/>
    <lineage>
        <taxon>Bacteria</taxon>
        <taxon>Bacillati</taxon>
        <taxon>Bacillota</taxon>
        <taxon>Bacilli</taxon>
        <taxon>Bacillales</taxon>
        <taxon>Paenibacillaceae</taxon>
        <taxon>Paenibacillus</taxon>
    </lineage>
</organism>
<keyword evidence="2" id="KW-1185">Reference proteome</keyword>
<dbReference type="RefSeq" id="WP_212941300.1">
    <property type="nucleotide sequence ID" value="NZ_BORR01000015.1"/>
</dbReference>
<evidence type="ECO:0000313" key="2">
    <source>
        <dbReference type="Proteomes" id="UP000681162"/>
    </source>
</evidence>
<protein>
    <submittedName>
        <fullName evidence="1">Uncharacterized protein</fullName>
    </submittedName>
</protein>
<dbReference type="Proteomes" id="UP000681162">
    <property type="component" value="Unassembled WGS sequence"/>
</dbReference>
<name>A0A919XVM9_9BACL</name>
<gene>
    <name evidence="1" type="ORF">J41TS12_36800</name>
</gene>
<comment type="caution">
    <text evidence="1">The sequence shown here is derived from an EMBL/GenBank/DDBJ whole genome shotgun (WGS) entry which is preliminary data.</text>
</comment>
<reference evidence="1 2" key="1">
    <citation type="submission" date="2021-03" db="EMBL/GenBank/DDBJ databases">
        <title>Antimicrobial resistance genes in bacteria isolated from Japanese honey, and their potential for conferring macrolide and lincosamide resistance in the American foulbrood pathogen Paenibacillus larvae.</title>
        <authorList>
            <person name="Okamoto M."/>
            <person name="Kumagai M."/>
            <person name="Kanamori H."/>
            <person name="Takamatsu D."/>
        </authorList>
    </citation>
    <scope>NUCLEOTIDE SEQUENCE [LARGE SCALE GENOMIC DNA]</scope>
    <source>
        <strain evidence="1 2">J41TS12</strain>
    </source>
</reference>
<sequence length="295" mass="33638">MTTQIKEVRNQEEFLTEAMSKTLRTALKRFEVKVFLDWNDNEADEIFYVEFTSKVSGKRTTFTKSFFESSRNLNKVLDKLNLIGNVEPSTHSALVDYIHDLIDAGKFIIGGYSSSNTNPLEWDKQVAMRHARLVVRYYLLNESRFVLQSSKSYDSSKHLGVILDKETDLPEGVIAVGFKGSTLQSVLNPLGRIQSQQYRREILGGLAHIGVLDADIAEYDEEDDDVNMESEVEGYFDGYSIINGKIVKDSGKQSQKKKSPRLDKQRIVSEDKNGVKFYIFHFSESLLKEMAQYVA</sequence>
<dbReference type="AlphaFoldDB" id="A0A919XVM9"/>
<evidence type="ECO:0000313" key="1">
    <source>
        <dbReference type="EMBL" id="GIO38819.1"/>
    </source>
</evidence>